<dbReference type="Pfam" id="PF13715">
    <property type="entry name" value="CarbopepD_reg_2"/>
    <property type="match status" value="1"/>
</dbReference>
<evidence type="ECO:0000313" key="1">
    <source>
        <dbReference type="EMBL" id="MDQ8747362.1"/>
    </source>
</evidence>
<proteinExistence type="predicted"/>
<accession>A0ABD5B0G1</accession>
<organism evidence="1 2">
    <name type="scientific">Elizabethkingia miricola</name>
    <name type="common">Chryseobacterium miricola</name>
    <dbReference type="NCBI Taxonomy" id="172045"/>
    <lineage>
        <taxon>Bacteria</taxon>
        <taxon>Pseudomonadati</taxon>
        <taxon>Bacteroidota</taxon>
        <taxon>Flavobacteriia</taxon>
        <taxon>Flavobacteriales</taxon>
        <taxon>Weeksellaceae</taxon>
        <taxon>Elizabethkingia</taxon>
    </lineage>
</organism>
<gene>
    <name evidence="1" type="ORF">QT385_01830</name>
</gene>
<protein>
    <submittedName>
        <fullName evidence="1">Carboxypeptidase-like regulatory domain-containing protein</fullName>
    </submittedName>
</protein>
<dbReference type="RefSeq" id="WP_078795977.1">
    <property type="nucleotide sequence ID" value="NZ_JAUCQJ010000001.1"/>
</dbReference>
<evidence type="ECO:0000313" key="2">
    <source>
        <dbReference type="Proteomes" id="UP001239265"/>
    </source>
</evidence>
<reference evidence="1 2" key="1">
    <citation type="submission" date="2023-06" db="EMBL/GenBank/DDBJ databases">
        <title>Nosocomial Elizabethkingia miricola genome.</title>
        <authorList>
            <person name="Morgado S."/>
            <person name="Fonseca E."/>
            <person name="Freitas F."/>
            <person name="Vicente A.C."/>
        </authorList>
    </citation>
    <scope>NUCLEOTIDE SEQUENCE [LARGE SCALE GENOMIC DNA]</scope>
    <source>
        <strain evidence="1 2">EM15</strain>
    </source>
</reference>
<sequence length="273" mass="30811">MKKYYLLLGVINTLCISAQTITGTVYSKGSQEIVPYAKIGIVNENYGVQADEKGQYTLKLDNINKDKQLMILVGGYETFKTSVADFIRDNPHPIYLEPKVTNIKEVTITPDYKEKNMGVNSKSKSIMFTPNMEKGNNVIEETAVGFKANKKLKIMKINMNFARFDSTVPIKVRYTIYNEKDGKPDQLILNKEIIETITKNQIIDQTYSLDVSKDNIWLQGNFYVGIQFIGQSDAKVALSGALFHSGFYRSFYGAWEKIGIAAPAINIDVKIKK</sequence>
<name>A0ABD5B0G1_ELIMR</name>
<dbReference type="AlphaFoldDB" id="A0ABD5B0G1"/>
<dbReference type="SUPFAM" id="SSF49464">
    <property type="entry name" value="Carboxypeptidase regulatory domain-like"/>
    <property type="match status" value="1"/>
</dbReference>
<comment type="caution">
    <text evidence="1">The sequence shown here is derived from an EMBL/GenBank/DDBJ whole genome shotgun (WGS) entry which is preliminary data.</text>
</comment>
<dbReference type="InterPro" id="IPR008969">
    <property type="entry name" value="CarboxyPept-like_regulatory"/>
</dbReference>
<dbReference type="Proteomes" id="UP001239265">
    <property type="component" value="Unassembled WGS sequence"/>
</dbReference>
<dbReference type="EMBL" id="JAUCQJ010000001">
    <property type="protein sequence ID" value="MDQ8747362.1"/>
    <property type="molecule type" value="Genomic_DNA"/>
</dbReference>